<dbReference type="Gene3D" id="1.10.10.60">
    <property type="entry name" value="Homeodomain-like"/>
    <property type="match status" value="2"/>
</dbReference>
<name>A0ABS9BHL1_9BACT</name>
<dbReference type="Pfam" id="PF12833">
    <property type="entry name" value="HTH_18"/>
    <property type="match status" value="1"/>
</dbReference>
<dbReference type="SUPFAM" id="SSF46689">
    <property type="entry name" value="Homeodomain-like"/>
    <property type="match status" value="2"/>
</dbReference>
<dbReference type="InterPro" id="IPR009057">
    <property type="entry name" value="Homeodomain-like_sf"/>
</dbReference>
<evidence type="ECO:0000313" key="7">
    <source>
        <dbReference type="Proteomes" id="UP001200145"/>
    </source>
</evidence>
<evidence type="ECO:0000256" key="4">
    <source>
        <dbReference type="SAM" id="MobiDB-lite"/>
    </source>
</evidence>
<keyword evidence="3" id="KW-0804">Transcription</keyword>
<dbReference type="InterPro" id="IPR054015">
    <property type="entry name" value="ExsA-like_N"/>
</dbReference>
<dbReference type="RefSeq" id="WP_234866035.1">
    <property type="nucleotide sequence ID" value="NZ_JAKEVY010000002.1"/>
</dbReference>
<dbReference type="PROSITE" id="PS01124">
    <property type="entry name" value="HTH_ARAC_FAMILY_2"/>
    <property type="match status" value="1"/>
</dbReference>
<dbReference type="EMBL" id="JAKEVY010000002">
    <property type="protein sequence ID" value="MCF1715085.1"/>
    <property type="molecule type" value="Genomic_DNA"/>
</dbReference>
<feature type="domain" description="HTH araC/xylS-type" evidence="5">
    <location>
        <begin position="179"/>
        <end position="277"/>
    </location>
</feature>
<organism evidence="6 7">
    <name type="scientific">Flavihumibacter fluminis</name>
    <dbReference type="NCBI Taxonomy" id="2909236"/>
    <lineage>
        <taxon>Bacteria</taxon>
        <taxon>Pseudomonadati</taxon>
        <taxon>Bacteroidota</taxon>
        <taxon>Chitinophagia</taxon>
        <taxon>Chitinophagales</taxon>
        <taxon>Chitinophagaceae</taxon>
        <taxon>Flavihumibacter</taxon>
    </lineage>
</organism>
<protein>
    <submittedName>
        <fullName evidence="6">AraC family transcriptional regulator</fullName>
    </submittedName>
</protein>
<reference evidence="6 7" key="1">
    <citation type="submission" date="2022-01" db="EMBL/GenBank/DDBJ databases">
        <title>Flavihumibacter sp. nov., isolated from sediment of a river.</title>
        <authorList>
            <person name="Liu H."/>
        </authorList>
    </citation>
    <scope>NUCLEOTIDE SEQUENCE [LARGE SCALE GENOMIC DNA]</scope>
    <source>
        <strain evidence="6 7">RY-1</strain>
    </source>
</reference>
<dbReference type="InterPro" id="IPR050204">
    <property type="entry name" value="AraC_XylS_family_regulators"/>
</dbReference>
<keyword evidence="1" id="KW-0805">Transcription regulation</keyword>
<sequence>MISQRQILQINGQVVFEKLTIEPPFKHKAIFPNEACLLYLNKGSLELESINGTQSMQSGENLLLKCGIYFAELLQQADQTHATVVAIHLPKDLLKKLIQQDDQLTIKTVSATSIISPATSSRVLAAFIQSLIIYFESPELTNDAILTGKIRELVLLLVQTNYAKSINDLIDQLFSPQLASFREIIESHIFSSASINDLARLTGMSLSSFKRHFEKIYQDSPAQYIQSRKIQEACNLLLRSSLSVREIAYRTGFQDPSHFTKVFRKWAGHSPMEFRNNRPDPEPNRPAFEQN</sequence>
<dbReference type="PROSITE" id="PS00041">
    <property type="entry name" value="HTH_ARAC_FAMILY_1"/>
    <property type="match status" value="1"/>
</dbReference>
<evidence type="ECO:0000256" key="2">
    <source>
        <dbReference type="ARBA" id="ARBA00023125"/>
    </source>
</evidence>
<dbReference type="PANTHER" id="PTHR46796">
    <property type="entry name" value="HTH-TYPE TRANSCRIPTIONAL ACTIVATOR RHAS-RELATED"/>
    <property type="match status" value="1"/>
</dbReference>
<dbReference type="InterPro" id="IPR018062">
    <property type="entry name" value="HTH_AraC-typ_CS"/>
</dbReference>
<comment type="caution">
    <text evidence="6">The sequence shown here is derived from an EMBL/GenBank/DDBJ whole genome shotgun (WGS) entry which is preliminary data.</text>
</comment>
<evidence type="ECO:0000256" key="3">
    <source>
        <dbReference type="ARBA" id="ARBA00023163"/>
    </source>
</evidence>
<feature type="region of interest" description="Disordered" evidence="4">
    <location>
        <begin position="272"/>
        <end position="291"/>
    </location>
</feature>
<proteinExistence type="predicted"/>
<dbReference type="SMART" id="SM00342">
    <property type="entry name" value="HTH_ARAC"/>
    <property type="match status" value="1"/>
</dbReference>
<accession>A0ABS9BHL1</accession>
<dbReference type="PRINTS" id="PR00032">
    <property type="entry name" value="HTHARAC"/>
</dbReference>
<dbReference type="InterPro" id="IPR020449">
    <property type="entry name" value="Tscrpt_reg_AraC-type_HTH"/>
</dbReference>
<dbReference type="InterPro" id="IPR018060">
    <property type="entry name" value="HTH_AraC"/>
</dbReference>
<keyword evidence="7" id="KW-1185">Reference proteome</keyword>
<evidence type="ECO:0000256" key="1">
    <source>
        <dbReference type="ARBA" id="ARBA00023015"/>
    </source>
</evidence>
<evidence type="ECO:0000259" key="5">
    <source>
        <dbReference type="PROSITE" id="PS01124"/>
    </source>
</evidence>
<keyword evidence="2" id="KW-0238">DNA-binding</keyword>
<dbReference type="Pfam" id="PF22200">
    <property type="entry name" value="ExsA_N"/>
    <property type="match status" value="1"/>
</dbReference>
<evidence type="ECO:0000313" key="6">
    <source>
        <dbReference type="EMBL" id="MCF1715085.1"/>
    </source>
</evidence>
<dbReference type="Proteomes" id="UP001200145">
    <property type="component" value="Unassembled WGS sequence"/>
</dbReference>
<gene>
    <name evidence="6" type="ORF">L0U88_10655</name>
</gene>